<reference evidence="1 2" key="1">
    <citation type="journal article" date="2019" name="Nat. Microbiol.">
        <title>Mediterranean grassland soil C-N compound turnover is dependent on rainfall and depth, and is mediated by genomically divergent microorganisms.</title>
        <authorList>
            <person name="Diamond S."/>
            <person name="Andeer P.F."/>
            <person name="Li Z."/>
            <person name="Crits-Christoph A."/>
            <person name="Burstein D."/>
            <person name="Anantharaman K."/>
            <person name="Lane K.R."/>
            <person name="Thomas B.C."/>
            <person name="Pan C."/>
            <person name="Northen T.R."/>
            <person name="Banfield J.F."/>
        </authorList>
    </citation>
    <scope>NUCLEOTIDE SEQUENCE [LARGE SCALE GENOMIC DNA]</scope>
    <source>
        <strain evidence="1">NP_4</strain>
    </source>
</reference>
<accession>A0A537KXU6</accession>
<organism evidence="1 2">
    <name type="scientific">Candidatus Segetimicrobium genomatis</name>
    <dbReference type="NCBI Taxonomy" id="2569760"/>
    <lineage>
        <taxon>Bacteria</taxon>
        <taxon>Bacillati</taxon>
        <taxon>Candidatus Sysuimicrobiota</taxon>
        <taxon>Candidatus Sysuimicrobiia</taxon>
        <taxon>Candidatus Sysuimicrobiales</taxon>
        <taxon>Candidatus Segetimicrobiaceae</taxon>
        <taxon>Candidatus Segetimicrobium</taxon>
    </lineage>
</organism>
<dbReference type="Proteomes" id="UP000319353">
    <property type="component" value="Unassembled WGS sequence"/>
</dbReference>
<evidence type="ECO:0000313" key="2">
    <source>
        <dbReference type="Proteomes" id="UP000319353"/>
    </source>
</evidence>
<gene>
    <name evidence="1" type="ORF">E6H01_09130</name>
</gene>
<sequence>MESVVVMVDSMNQEAEFNRIASEEFAREYECETGHRLRFKETGKPFPDAILETSEGATVRAEFVSIVLPFVWQEGAYFCKYRDRFYEALRQDRPRYQTVRIRLQISSSVVDSLRPYRLPHVDGAEGKKLVAEFRNLLAQHLDILRASYGHLIKDIASDAAQVSSTLLKYFNAIIVWDTSKDHPRKLHPEDPVIEPPIVIYREDELPRDESSEGCRIPGGLPSTTHVKSSRETTLRRACYVR</sequence>
<protein>
    <submittedName>
        <fullName evidence="1">Uncharacterized protein</fullName>
    </submittedName>
</protein>
<proteinExistence type="predicted"/>
<dbReference type="AlphaFoldDB" id="A0A537KXU6"/>
<name>A0A537KXU6_9BACT</name>
<comment type="caution">
    <text evidence="1">The sequence shown here is derived from an EMBL/GenBank/DDBJ whole genome shotgun (WGS) entry which is preliminary data.</text>
</comment>
<dbReference type="EMBL" id="VBAL01000113">
    <property type="protein sequence ID" value="TMJ00575.1"/>
    <property type="molecule type" value="Genomic_DNA"/>
</dbReference>
<evidence type="ECO:0000313" key="1">
    <source>
        <dbReference type="EMBL" id="TMJ00575.1"/>
    </source>
</evidence>